<dbReference type="Pfam" id="PF08479">
    <property type="entry name" value="POTRA_2"/>
    <property type="match status" value="1"/>
</dbReference>
<feature type="domain" description="Haemolysin activator HlyB C-terminal" evidence="5">
    <location>
        <begin position="202"/>
        <end position="514"/>
    </location>
</feature>
<dbReference type="PANTHER" id="PTHR34597:SF3">
    <property type="entry name" value="OUTER MEMBRANE TRANSPORTER CDIB"/>
    <property type="match status" value="1"/>
</dbReference>
<evidence type="ECO:0000256" key="2">
    <source>
        <dbReference type="ARBA" id="ARBA00022692"/>
    </source>
</evidence>
<protein>
    <submittedName>
        <fullName evidence="8">Peptide ABC transporter permease</fullName>
    </submittedName>
</protein>
<feature type="domain" description="Polypeptide-transport-associated ShlB-type" evidence="6">
    <location>
        <begin position="84"/>
        <end position="146"/>
    </location>
</feature>
<dbReference type="InterPro" id="IPR005565">
    <property type="entry name" value="Hemolysn_activator_HlyB_C"/>
</dbReference>
<name>A0A0N9W273_9GAMM</name>
<keyword evidence="1" id="KW-0472">Membrane</keyword>
<dbReference type="AlphaFoldDB" id="A0A0N9W273"/>
<dbReference type="EMBL" id="CP012808">
    <property type="protein sequence ID" value="ALH95772.1"/>
    <property type="molecule type" value="Genomic_DNA"/>
</dbReference>
<evidence type="ECO:0000256" key="3">
    <source>
        <dbReference type="ARBA" id="ARBA00023237"/>
    </source>
</evidence>
<keyword evidence="4" id="KW-0732">Signal</keyword>
<evidence type="ECO:0000313" key="8">
    <source>
        <dbReference type="EMBL" id="ALH95772.1"/>
    </source>
</evidence>
<dbReference type="GO" id="GO:0098046">
    <property type="term" value="C:type V protein secretion system complex"/>
    <property type="evidence" value="ECO:0007669"/>
    <property type="project" value="TreeGrafter"/>
</dbReference>
<keyword evidence="2" id="KW-0812">Transmembrane</keyword>
<keyword evidence="9" id="KW-1185">Reference proteome</keyword>
<feature type="domain" description="ShlB POTRA" evidence="7">
    <location>
        <begin position="160"/>
        <end position="197"/>
    </location>
</feature>
<dbReference type="GO" id="GO:0046819">
    <property type="term" value="P:protein secretion by the type V secretion system"/>
    <property type="evidence" value="ECO:0007669"/>
    <property type="project" value="TreeGrafter"/>
</dbReference>
<dbReference type="RefSeq" id="WP_054581661.1">
    <property type="nucleotide sequence ID" value="NZ_CP012808.1"/>
</dbReference>
<keyword evidence="1" id="KW-1134">Transmembrane beta strand</keyword>
<dbReference type="InterPro" id="IPR051544">
    <property type="entry name" value="TPS_OM_transporter"/>
</dbReference>
<dbReference type="Gene3D" id="2.40.160.50">
    <property type="entry name" value="membrane protein fhac: a member of the omp85/tpsb transporter family"/>
    <property type="match status" value="1"/>
</dbReference>
<dbReference type="Pfam" id="PF17287">
    <property type="entry name" value="POTRA_3"/>
    <property type="match status" value="1"/>
</dbReference>
<keyword evidence="3" id="KW-0998">Cell outer membrane</keyword>
<evidence type="ECO:0000259" key="5">
    <source>
        <dbReference type="Pfam" id="PF03865"/>
    </source>
</evidence>
<dbReference type="Pfam" id="PF03865">
    <property type="entry name" value="ShlB"/>
    <property type="match status" value="1"/>
</dbReference>
<dbReference type="STRING" id="1324350.AOY20_09640"/>
<gene>
    <name evidence="8" type="ORF">AOY20_09640</name>
</gene>
<dbReference type="GO" id="GO:0008320">
    <property type="term" value="F:protein transmembrane transporter activity"/>
    <property type="evidence" value="ECO:0007669"/>
    <property type="project" value="TreeGrafter"/>
</dbReference>
<feature type="signal peptide" evidence="4">
    <location>
        <begin position="1"/>
        <end position="22"/>
    </location>
</feature>
<dbReference type="PIRSF" id="PIRSF029745">
    <property type="entry name" value="FhaC"/>
    <property type="match status" value="1"/>
</dbReference>
<dbReference type="Gene3D" id="3.10.20.310">
    <property type="entry name" value="membrane protein fhac"/>
    <property type="match status" value="1"/>
</dbReference>
<dbReference type="Proteomes" id="UP000064939">
    <property type="component" value="Chromosome"/>
</dbReference>
<accession>A0A0N9W273</accession>
<proteinExistence type="predicted"/>
<dbReference type="KEGG" id="aei:AOY20_09640"/>
<sequence length="550" mass="62407">MKSTIKPLLILLSLGAAKQTLADFDPNRLAKAQQELDKNIRQESKLDKKDVYSEVEAFKINNIEFPVEEECFDFEELILNDDFLNDRNIKKIKADVAGRCLGSQGISKLASTLQDYYINSGYVTTRIEIPEQDLLTKKITLVVLPGRIEEIIIEDNDVRDWILPFKVGQILNVRDLEQGLETLQKVPGLNVKINIAPGQNNGFSNVVINTGRTKNWNVRTWANNWGDEGTGKNLIGAAAYAYNLTKMNDVLYVSGTTNAEREDGGYDSVSAYYSLPYGYWDLEAFYSKSKTKQPINLGTLNFNYFGDTEYSSLKASRTIYRDVDKKITLSSEITRRKVTNSLEDIELVLQKRDMTNLRFGVNLKKNLTGAFLDTTLSYQRFVPWLGAVETPDMQSGDVSKQSHVFNFDADYTKAMKVAKYDGYYNLRVGAQYAPSPLTLQDRLTVGDRWSVRGFENSAGLDGDKGFYAQNTINVMTGVRNLEWFFGTDYGVIFKDDELHKRDKHLLGATTGFRGSFKSLGYGFSVSKPLRYPQAMTPDEFSFNFNFYYQL</sequence>
<reference evidence="8 9" key="1">
    <citation type="journal article" date="2015" name="Int. J. Syst. Evol. Microbiol.">
        <title>Acinetobacter equi sp. nov. isolated from horse faeces.</title>
        <authorList>
            <person name="Poppel M.T."/>
            <person name="Skiebe E."/>
            <person name="Laue M."/>
            <person name="Bergmann H."/>
            <person name="Ebersberger I."/>
            <person name="Garn T."/>
            <person name="Fruth A."/>
            <person name="Baumgardt S."/>
            <person name="Busse H.J."/>
            <person name="Wilharm G."/>
        </authorList>
    </citation>
    <scope>NUCLEOTIDE SEQUENCE [LARGE SCALE GENOMIC DNA]</scope>
    <source>
        <strain evidence="8 9">114</strain>
    </source>
</reference>
<evidence type="ECO:0000256" key="1">
    <source>
        <dbReference type="ARBA" id="ARBA00022452"/>
    </source>
</evidence>
<dbReference type="OrthoDB" id="290122at2"/>
<feature type="chain" id="PRO_5006039783" evidence="4">
    <location>
        <begin position="23"/>
        <end position="550"/>
    </location>
</feature>
<evidence type="ECO:0000259" key="6">
    <source>
        <dbReference type="Pfam" id="PF08479"/>
    </source>
</evidence>
<dbReference type="InterPro" id="IPR027282">
    <property type="entry name" value="TPS"/>
</dbReference>
<organism evidence="8 9">
    <name type="scientific">Acinetobacter equi</name>
    <dbReference type="NCBI Taxonomy" id="1324350"/>
    <lineage>
        <taxon>Bacteria</taxon>
        <taxon>Pseudomonadati</taxon>
        <taxon>Pseudomonadota</taxon>
        <taxon>Gammaproteobacteria</taxon>
        <taxon>Moraxellales</taxon>
        <taxon>Moraxellaceae</taxon>
        <taxon>Acinetobacter</taxon>
    </lineage>
</organism>
<dbReference type="InterPro" id="IPR013686">
    <property type="entry name" value="Polypept-transport_assoc_ShlB"/>
</dbReference>
<evidence type="ECO:0000256" key="4">
    <source>
        <dbReference type="SAM" id="SignalP"/>
    </source>
</evidence>
<dbReference type="InterPro" id="IPR035251">
    <property type="entry name" value="ShlB_POTRA"/>
</dbReference>
<evidence type="ECO:0000259" key="7">
    <source>
        <dbReference type="Pfam" id="PF17287"/>
    </source>
</evidence>
<evidence type="ECO:0000313" key="9">
    <source>
        <dbReference type="Proteomes" id="UP000064939"/>
    </source>
</evidence>
<dbReference type="PANTHER" id="PTHR34597">
    <property type="entry name" value="SLR1661 PROTEIN"/>
    <property type="match status" value="1"/>
</dbReference>